<keyword evidence="3" id="KW-1185">Reference proteome</keyword>
<evidence type="ECO:0000256" key="1">
    <source>
        <dbReference type="SAM" id="MobiDB-lite"/>
    </source>
</evidence>
<name>A0A9N8E521_9STRA</name>
<feature type="compositionally biased region" description="Low complexity" evidence="1">
    <location>
        <begin position="29"/>
        <end position="55"/>
    </location>
</feature>
<feature type="compositionally biased region" description="Polar residues" evidence="1">
    <location>
        <begin position="11"/>
        <end position="20"/>
    </location>
</feature>
<feature type="region of interest" description="Disordered" evidence="1">
    <location>
        <begin position="1"/>
        <end position="65"/>
    </location>
</feature>
<dbReference type="OrthoDB" id="10543113at2759"/>
<proteinExistence type="predicted"/>
<evidence type="ECO:0000313" key="3">
    <source>
        <dbReference type="Proteomes" id="UP001153069"/>
    </source>
</evidence>
<comment type="caution">
    <text evidence="2">The sequence shown here is derived from an EMBL/GenBank/DDBJ whole genome shotgun (WGS) entry which is preliminary data.</text>
</comment>
<sequence length="259" mass="28502">MLAFMAYPPNTVGTTAPSTSSRDRIVSLSHHSSNNSTTSSNHSQAPTQQQQQQQQSSKMMEMEGPPESMLSIATESAAIHLTLDQGSDLVLPPNNNLDHSVIADPPSPQPERRRRTHLLEKLYENTVDGPCQTVTLCEVQHMDLFLNCQQPLSFLGFGAGEDPRNSASSSDLELSYHLPPSSAYGYINEMEEPPIPGAYAVPRGCEYCGATHTADCPKTCSRPRLYFQKKRPPFAKRDASLWDPDTDEAIPQYCPPPDA</sequence>
<gene>
    <name evidence="2" type="ORF">SEMRO_659_G182880.1</name>
</gene>
<dbReference type="Proteomes" id="UP001153069">
    <property type="component" value="Unassembled WGS sequence"/>
</dbReference>
<reference evidence="2" key="1">
    <citation type="submission" date="2020-06" db="EMBL/GenBank/DDBJ databases">
        <authorList>
            <consortium name="Plant Systems Biology data submission"/>
        </authorList>
    </citation>
    <scope>NUCLEOTIDE SEQUENCE</scope>
    <source>
        <strain evidence="2">D6</strain>
    </source>
</reference>
<organism evidence="2 3">
    <name type="scientific">Seminavis robusta</name>
    <dbReference type="NCBI Taxonomy" id="568900"/>
    <lineage>
        <taxon>Eukaryota</taxon>
        <taxon>Sar</taxon>
        <taxon>Stramenopiles</taxon>
        <taxon>Ochrophyta</taxon>
        <taxon>Bacillariophyta</taxon>
        <taxon>Bacillariophyceae</taxon>
        <taxon>Bacillariophycidae</taxon>
        <taxon>Naviculales</taxon>
        <taxon>Naviculaceae</taxon>
        <taxon>Seminavis</taxon>
    </lineage>
</organism>
<accession>A0A9N8E521</accession>
<evidence type="ECO:0000313" key="2">
    <source>
        <dbReference type="EMBL" id="CAB9514533.1"/>
    </source>
</evidence>
<dbReference type="AlphaFoldDB" id="A0A9N8E521"/>
<dbReference type="EMBL" id="CAICTM010000658">
    <property type="protein sequence ID" value="CAB9514533.1"/>
    <property type="molecule type" value="Genomic_DNA"/>
</dbReference>
<feature type="region of interest" description="Disordered" evidence="1">
    <location>
        <begin position="237"/>
        <end position="259"/>
    </location>
</feature>
<protein>
    <submittedName>
        <fullName evidence="2">Uncharacterized protein</fullName>
    </submittedName>
</protein>